<comment type="catalytic activity">
    <reaction evidence="9">
        <text>7-carboxy-7-carbaguanine + NH4(+) + 2 ATP = 7-cyano-7-carbaguanine + 2 AMP + 2 diphosphate + 2 H(+)</text>
        <dbReference type="Rhea" id="RHEA:27982"/>
        <dbReference type="ChEBI" id="CHEBI:15378"/>
        <dbReference type="ChEBI" id="CHEBI:28938"/>
        <dbReference type="ChEBI" id="CHEBI:30616"/>
        <dbReference type="ChEBI" id="CHEBI:33019"/>
        <dbReference type="ChEBI" id="CHEBI:45075"/>
        <dbReference type="ChEBI" id="CHEBI:61036"/>
        <dbReference type="ChEBI" id="CHEBI:456215"/>
        <dbReference type="EC" id="6.3.4.20"/>
    </reaction>
</comment>
<evidence type="ECO:0000256" key="7">
    <source>
        <dbReference type="ARBA" id="ARBA00037993"/>
    </source>
</evidence>
<evidence type="ECO:0000256" key="1">
    <source>
        <dbReference type="ARBA" id="ARBA00005061"/>
    </source>
</evidence>
<proteinExistence type="inferred from homology"/>
<dbReference type="CDD" id="cd01995">
    <property type="entry name" value="QueC-like"/>
    <property type="match status" value="1"/>
</dbReference>
<dbReference type="NCBIfam" id="TIGR00364">
    <property type="entry name" value="7-cyano-7-deazaguanine synthase QueC"/>
    <property type="match status" value="1"/>
</dbReference>
<comment type="similarity">
    <text evidence="7">Belongs to the QueC family.</text>
</comment>
<evidence type="ECO:0000313" key="10">
    <source>
        <dbReference type="EMBL" id="CAB4135789.1"/>
    </source>
</evidence>
<dbReference type="Pfam" id="PF06508">
    <property type="entry name" value="QueC"/>
    <property type="match status" value="1"/>
</dbReference>
<dbReference type="PANTHER" id="PTHR42914:SF1">
    <property type="entry name" value="7-CYANO-7-DEAZAGUANINE SYNTHASE"/>
    <property type="match status" value="1"/>
</dbReference>
<protein>
    <recommendedName>
        <fullName evidence="8">7-cyano-7-deazaguanine synthase</fullName>
        <ecNumber evidence="8">6.3.4.20</ecNumber>
    </recommendedName>
</protein>
<dbReference type="Gene3D" id="3.40.50.620">
    <property type="entry name" value="HUPs"/>
    <property type="match status" value="1"/>
</dbReference>
<keyword evidence="6" id="KW-0067">ATP-binding</keyword>
<dbReference type="EMBL" id="LR796304">
    <property type="protein sequence ID" value="CAB4135789.1"/>
    <property type="molecule type" value="Genomic_DNA"/>
</dbReference>
<evidence type="ECO:0000256" key="3">
    <source>
        <dbReference type="ARBA" id="ARBA00022723"/>
    </source>
</evidence>
<evidence type="ECO:0000256" key="2">
    <source>
        <dbReference type="ARBA" id="ARBA00022598"/>
    </source>
</evidence>
<comment type="pathway">
    <text evidence="1">Purine metabolism; 7-cyano-7-deazaguanine biosynthesis.</text>
</comment>
<dbReference type="PIRSF" id="PIRSF006293">
    <property type="entry name" value="ExsB"/>
    <property type="match status" value="1"/>
</dbReference>
<dbReference type="GO" id="GO:0046872">
    <property type="term" value="F:metal ion binding"/>
    <property type="evidence" value="ECO:0007669"/>
    <property type="project" value="UniProtKB-KW"/>
</dbReference>
<sequence>MKALIVFSGGQDSTTCLGWAKNRYEEIECISFFYGQKHSIELEKSKEICKLEGIKQTIINIDFLGGLVNSALTSNGDVSVKHQDNNDLPASFVPNRNALFLTLAHAYAQKIKGQDIITGTCQTDYSGYPDCRREFIDLLEKTLNKGSATNLKIITPLMDLTKAETFKLAEKENCLNLVINYSHTCYNGSAIFNEWGFGCGECPACELRKKGFYEYKNK</sequence>
<dbReference type="PANTHER" id="PTHR42914">
    <property type="entry name" value="7-CYANO-7-DEAZAGUANINE SYNTHASE"/>
    <property type="match status" value="1"/>
</dbReference>
<keyword evidence="5" id="KW-0862">Zinc</keyword>
<organism evidence="10">
    <name type="scientific">uncultured Caudovirales phage</name>
    <dbReference type="NCBI Taxonomy" id="2100421"/>
    <lineage>
        <taxon>Viruses</taxon>
        <taxon>Duplodnaviria</taxon>
        <taxon>Heunggongvirae</taxon>
        <taxon>Uroviricota</taxon>
        <taxon>Caudoviricetes</taxon>
        <taxon>Peduoviridae</taxon>
        <taxon>Maltschvirus</taxon>
        <taxon>Maltschvirus maltsch</taxon>
    </lineage>
</organism>
<dbReference type="GO" id="GO:0005524">
    <property type="term" value="F:ATP binding"/>
    <property type="evidence" value="ECO:0007669"/>
    <property type="project" value="UniProtKB-KW"/>
</dbReference>
<dbReference type="SUPFAM" id="SSF52402">
    <property type="entry name" value="Adenine nucleotide alpha hydrolases-like"/>
    <property type="match status" value="1"/>
</dbReference>
<evidence type="ECO:0000256" key="9">
    <source>
        <dbReference type="ARBA" id="ARBA00047890"/>
    </source>
</evidence>
<keyword evidence="4" id="KW-0547">Nucleotide-binding</keyword>
<dbReference type="EC" id="6.3.4.20" evidence="8"/>
<gene>
    <name evidence="10" type="ORF">UFOVP286_57</name>
</gene>
<dbReference type="GO" id="GO:0016874">
    <property type="term" value="F:ligase activity"/>
    <property type="evidence" value="ECO:0007669"/>
    <property type="project" value="UniProtKB-KW"/>
</dbReference>
<reference evidence="10" key="1">
    <citation type="submission" date="2020-04" db="EMBL/GenBank/DDBJ databases">
        <authorList>
            <person name="Chiriac C."/>
            <person name="Salcher M."/>
            <person name="Ghai R."/>
            <person name="Kavagutti S V."/>
        </authorList>
    </citation>
    <scope>NUCLEOTIDE SEQUENCE</scope>
</reference>
<evidence type="ECO:0000256" key="6">
    <source>
        <dbReference type="ARBA" id="ARBA00022840"/>
    </source>
</evidence>
<name>A0A6J5LVP2_9CAUD</name>
<evidence type="ECO:0000256" key="8">
    <source>
        <dbReference type="ARBA" id="ARBA00039149"/>
    </source>
</evidence>
<keyword evidence="3" id="KW-0479">Metal-binding</keyword>
<keyword evidence="2" id="KW-0436">Ligase</keyword>
<accession>A0A6J5LVP2</accession>
<dbReference type="InterPro" id="IPR018317">
    <property type="entry name" value="QueC"/>
</dbReference>
<evidence type="ECO:0000256" key="5">
    <source>
        <dbReference type="ARBA" id="ARBA00022833"/>
    </source>
</evidence>
<evidence type="ECO:0000256" key="4">
    <source>
        <dbReference type="ARBA" id="ARBA00022741"/>
    </source>
</evidence>
<dbReference type="HAMAP" id="MF_01633">
    <property type="entry name" value="QueC"/>
    <property type="match status" value="1"/>
</dbReference>
<dbReference type="InterPro" id="IPR014729">
    <property type="entry name" value="Rossmann-like_a/b/a_fold"/>
</dbReference>